<evidence type="ECO:0000313" key="2">
    <source>
        <dbReference type="EMBL" id="ROV67032.1"/>
    </source>
</evidence>
<dbReference type="InterPro" id="IPR016024">
    <property type="entry name" value="ARM-type_fold"/>
</dbReference>
<accession>A0A423UXG6</accession>
<proteinExistence type="predicted"/>
<dbReference type="InterPro" id="IPR011989">
    <property type="entry name" value="ARM-like"/>
</dbReference>
<evidence type="ECO:0000256" key="1">
    <source>
        <dbReference type="SAM" id="MobiDB-lite"/>
    </source>
</evidence>
<dbReference type="Gene3D" id="1.25.10.10">
    <property type="entry name" value="Leucine-rich Repeat Variant"/>
    <property type="match status" value="3"/>
</dbReference>
<name>A0A423UXG6_STRGL</name>
<dbReference type="InterPro" id="IPR004155">
    <property type="entry name" value="PBS_lyase_HEAT"/>
</dbReference>
<dbReference type="AlphaFoldDB" id="A0A423UXG6"/>
<dbReference type="SMART" id="SM00567">
    <property type="entry name" value="EZ_HEAT"/>
    <property type="match status" value="6"/>
</dbReference>
<dbReference type="SUPFAM" id="SSF48371">
    <property type="entry name" value="ARM repeat"/>
    <property type="match status" value="1"/>
</dbReference>
<evidence type="ECO:0000313" key="3">
    <source>
        <dbReference type="Proteomes" id="UP000285596"/>
    </source>
</evidence>
<protein>
    <submittedName>
        <fullName evidence="2">HEAT repeat domain-containing protein</fullName>
    </submittedName>
</protein>
<feature type="region of interest" description="Disordered" evidence="1">
    <location>
        <begin position="250"/>
        <end position="281"/>
    </location>
</feature>
<dbReference type="EMBL" id="QWFA01000096">
    <property type="protein sequence ID" value="ROV67032.1"/>
    <property type="molecule type" value="Genomic_DNA"/>
</dbReference>
<organism evidence="2 3">
    <name type="scientific">Streptomyces globisporus</name>
    <dbReference type="NCBI Taxonomy" id="1908"/>
    <lineage>
        <taxon>Bacteria</taxon>
        <taxon>Bacillati</taxon>
        <taxon>Actinomycetota</taxon>
        <taxon>Actinomycetes</taxon>
        <taxon>Kitasatosporales</taxon>
        <taxon>Streptomycetaceae</taxon>
        <taxon>Streptomyces</taxon>
    </lineage>
</organism>
<dbReference type="Proteomes" id="UP000285596">
    <property type="component" value="Unassembled WGS sequence"/>
</dbReference>
<sequence length="707" mass="74778">MVFGIVPRMMINEIDGVDWESMGHAYGPACDVPGWLKGMASADPGVRDEAFSDFYSAAHHQGDVYPCTAASLPFLFEMADSPATPDRGSVIELLLSIGQECLDMDPEVVYFTPDGTESRAHVDALALIGERAEVFVRWVMDPDEEVRRPAIECLGLFLADSARALEVLGSLLAGSGMVQRLLVVRAVATVALRDAAVHGAAAGWLDTLAGDTAQVPEVRLAALVHRVRCTPGELGDAVVPAAVGLIREIAPEETGGDDDAPCRTEAEPEVAAGTAPSPGVPPQIAAAFEDLERHGRVHAPTTSLLEAFHTVLDDRVLERTALLTEQLRSADPGVRYDAIRMARELIGQWRGDHSGLVVLVAECLRPEDPYTSAAAAEALGALVPVSEPARDALAAYVEAARAEHGPGVWAARGRLVRRAHQEAVRALACLGDLRALPCVLEALDEGIDAWRAVQVAGHLGEAAGDLTPRLSKLLAEVDFSDASQSMSANALVSALKELADPAAGPALASAVAAAVREEQWHTAASALKALASFGPGSAFALDVIRRLADAQDVTVRAAATAALWELEGDAADVVPRLVELLDTHADDEAAAVLGRIGPAAAPALPRLRKMLTAGYEWTRVYAAASLWDIGGDAEAPAVVETLLAAWAENDSTSNHVLACLSRMGPAARPALPRVREELTLLRRSGRFRDIPNDEDLLAACRSITTRI</sequence>
<reference evidence="2 3" key="1">
    <citation type="submission" date="2018-08" db="EMBL/GenBank/DDBJ databases">
        <title>Streptomyces globisporus 1912-4Crt, whole genome shotgun sequence.</title>
        <authorList>
            <person name="Matselyukh B."/>
        </authorList>
    </citation>
    <scope>NUCLEOTIDE SEQUENCE [LARGE SCALE GENOMIC DNA]</scope>
    <source>
        <strain evidence="2 3">1912-4Crt</strain>
    </source>
</reference>
<comment type="caution">
    <text evidence="2">The sequence shown here is derived from an EMBL/GenBank/DDBJ whole genome shotgun (WGS) entry which is preliminary data.</text>
</comment>
<gene>
    <name evidence="2" type="ORF">D3105_18860</name>
</gene>